<reference evidence="2 3" key="1">
    <citation type="submission" date="2016-10" db="EMBL/GenBank/DDBJ databases">
        <authorList>
            <person name="Varghese N."/>
            <person name="Submissions S."/>
        </authorList>
    </citation>
    <scope>NUCLEOTIDE SEQUENCE [LARGE SCALE GENOMIC DNA]</scope>
    <source>
        <strain evidence="2 3">WCC6</strain>
    </source>
</reference>
<dbReference type="AlphaFoldDB" id="A0A1H2XBD9"/>
<protein>
    <submittedName>
        <fullName evidence="2">Uncharacterized protein</fullName>
    </submittedName>
</protein>
<feature type="chain" id="PRO_5032449390" evidence="1">
    <location>
        <begin position="23"/>
        <end position="206"/>
    </location>
</feature>
<keyword evidence="1" id="KW-0732">Signal</keyword>
<proteinExistence type="predicted"/>
<accession>A0A1H2XBD9</accession>
<dbReference type="RefSeq" id="WP_074705999.1">
    <property type="nucleotide sequence ID" value="NZ_DBEZMR010000061.1"/>
</dbReference>
<evidence type="ECO:0000256" key="1">
    <source>
        <dbReference type="SAM" id="SignalP"/>
    </source>
</evidence>
<comment type="caution">
    <text evidence="2">The sequence shown here is derived from an EMBL/GenBank/DDBJ whole genome shotgun (WGS) entry which is preliminary data.</text>
</comment>
<name>A0A1H2XBD9_ACIFE</name>
<gene>
    <name evidence="2" type="ORF">SAMN05216495_10858</name>
</gene>
<dbReference type="EMBL" id="FNOP01000008">
    <property type="protein sequence ID" value="SDW90121.1"/>
    <property type="molecule type" value="Genomic_DNA"/>
</dbReference>
<evidence type="ECO:0000313" key="2">
    <source>
        <dbReference type="EMBL" id="SDW90121.1"/>
    </source>
</evidence>
<organism evidence="2 3">
    <name type="scientific">Acidaminococcus fermentans</name>
    <dbReference type="NCBI Taxonomy" id="905"/>
    <lineage>
        <taxon>Bacteria</taxon>
        <taxon>Bacillati</taxon>
        <taxon>Bacillota</taxon>
        <taxon>Negativicutes</taxon>
        <taxon>Acidaminococcales</taxon>
        <taxon>Acidaminococcaceae</taxon>
        <taxon>Acidaminococcus</taxon>
    </lineage>
</organism>
<dbReference type="Proteomes" id="UP000182379">
    <property type="component" value="Unassembled WGS sequence"/>
</dbReference>
<evidence type="ECO:0000313" key="3">
    <source>
        <dbReference type="Proteomes" id="UP000182379"/>
    </source>
</evidence>
<feature type="signal peptide" evidence="1">
    <location>
        <begin position="1"/>
        <end position="22"/>
    </location>
</feature>
<sequence length="206" mass="23064">MFKKATLAAMALCLSLSVPAFAEVESEQAQVGNLEMTWPVVHTKNKKADTLINKDIKTFMDDFRGGFVDRKFTSGRTWYETKYEDTQLVSLVLSDLRTQGSDNKVRTSGVVYELASGQRLPLSAFVRVTVSDLNGYLATQCYNSSDVKIHPAKQVTRVPEDFFLNQDGSISVLFQTDELGTLLDGPAYIRLTQQDLRELNARNPRA</sequence>